<keyword evidence="7" id="KW-1185">Reference proteome</keyword>
<feature type="domain" description="Response regulatory" evidence="5">
    <location>
        <begin position="894"/>
        <end position="1047"/>
    </location>
</feature>
<reference evidence="6" key="1">
    <citation type="submission" date="2019-06" db="EMBL/GenBank/DDBJ databases">
        <authorList>
            <person name="Zheng W."/>
        </authorList>
    </citation>
    <scope>NUCLEOTIDE SEQUENCE</scope>
    <source>
        <strain evidence="6">QDHG01</strain>
    </source>
</reference>
<dbReference type="InterPro" id="IPR004358">
    <property type="entry name" value="Sig_transdc_His_kin-like_C"/>
</dbReference>
<dbReference type="InterPro" id="IPR005467">
    <property type="entry name" value="His_kinase_dom"/>
</dbReference>
<dbReference type="SUPFAM" id="SSF52172">
    <property type="entry name" value="CheY-like"/>
    <property type="match status" value="1"/>
</dbReference>
<evidence type="ECO:0000256" key="3">
    <source>
        <dbReference type="SAM" id="MobiDB-lite"/>
    </source>
</evidence>
<dbReference type="InterPro" id="IPR001789">
    <property type="entry name" value="Sig_transdc_resp-reg_receiver"/>
</dbReference>
<dbReference type="PROSITE" id="PS50109">
    <property type="entry name" value="HIS_KIN"/>
    <property type="match status" value="1"/>
</dbReference>
<feature type="compositionally biased region" description="Low complexity" evidence="3">
    <location>
        <begin position="748"/>
        <end position="757"/>
    </location>
</feature>
<feature type="modified residue" description="4-aspartylphosphate" evidence="2">
    <location>
        <position position="955"/>
    </location>
</feature>
<feature type="compositionally biased region" description="Basic and acidic residues" evidence="3">
    <location>
        <begin position="530"/>
        <end position="543"/>
    </location>
</feature>
<dbReference type="InterPro" id="IPR050956">
    <property type="entry name" value="2C_system_His_kinase"/>
</dbReference>
<feature type="compositionally biased region" description="Polar residues" evidence="3">
    <location>
        <begin position="808"/>
        <end position="824"/>
    </location>
</feature>
<dbReference type="GO" id="GO:0016772">
    <property type="term" value="F:transferase activity, transferring phosphorus-containing groups"/>
    <property type="evidence" value="ECO:0007669"/>
    <property type="project" value="InterPro"/>
</dbReference>
<dbReference type="OrthoDB" id="303614at2759"/>
<feature type="domain" description="Histidine kinase" evidence="4">
    <location>
        <begin position="290"/>
        <end position="468"/>
    </location>
</feature>
<dbReference type="InterPro" id="IPR011006">
    <property type="entry name" value="CheY-like_superfamily"/>
</dbReference>
<dbReference type="PROSITE" id="PS50110">
    <property type="entry name" value="RESPONSE_REGULATORY"/>
    <property type="match status" value="1"/>
</dbReference>
<dbReference type="EMBL" id="RRYP01000984">
    <property type="protein sequence ID" value="TNV86566.1"/>
    <property type="molecule type" value="Genomic_DNA"/>
</dbReference>
<dbReference type="PRINTS" id="PR00344">
    <property type="entry name" value="BCTRLSENSOR"/>
</dbReference>
<dbReference type="SMART" id="SM00387">
    <property type="entry name" value="HATPase_c"/>
    <property type="match status" value="1"/>
</dbReference>
<evidence type="ECO:0000313" key="7">
    <source>
        <dbReference type="Proteomes" id="UP000785679"/>
    </source>
</evidence>
<dbReference type="PANTHER" id="PTHR43719">
    <property type="entry name" value="TWO-COMPONENT HISTIDINE KINASE"/>
    <property type="match status" value="1"/>
</dbReference>
<feature type="region of interest" description="Disordered" evidence="3">
    <location>
        <begin position="591"/>
        <end position="615"/>
    </location>
</feature>
<protein>
    <recommendedName>
        <fullName evidence="8">Histidine kinase</fullName>
    </recommendedName>
</protein>
<sequence>MILLDYRILRQVMKQSLTLRLIRLFLIWTRSQNFKQMRDQCKKASKMVIFKDPKRKSPKKNKGTQFLNLPRTQKKTICRLNSLTNSWSKSLYQMVGLEKQVALLCTRILTTRKNWTKREFGTIFLTKRRSIESRLLIIRRKKLLINYKIRAKRLKIFVWLKIQKAGQRLLHKVAKIKLSLLFWRMLLLWAQNCKSSFSSMPSSRIKSIRIPWSKSIKGTFCPPCPINSGRHLIVRSKLMYWLIVLQINNNIMRDILRGNEFAMDILSSDQKTHELLNYQIADILVIFKLFVQPLQDFSKIEVDEFKANFTEFKFQKFLRKIKNIFEPMAAQKKLFFNMNVSPNVPEVIYQDEQRLGQVLVNLLGNAVKFTFQGTISTSVDINDQVNQLKIEIRDTGRGISKMHQIGQIFGNLDFVENVNQSGIGFGITISKKLIERLGGNLLFKNILNGKVASKVSGLSVIITFPCDPPRQMHKPGKTQSGSFNEQLKFSINSEGTSKSSNFKSLSFTALPLSAKPQNLNKHMLMQGDPPRQKQRDDQAERRKVSQKSQLFLRNQRKNMPNWWIQAAENKVDHSSKFKTMREDLKQIREIGEVEKSGQLPNDHQVPSGDKKEQQKNVRCLKNEQEFRDFNQLKYYSDESRMMQVKNTESLHNKQQSIKNKLHTLVNSSQEEGQEEPDLEEDISIVQKIVEHPTKDHQTLLEKQVTSTQLSNEEKKIYDYEEQKLEKQVEQAELDQNDKFFEDIDDSNDPNNPSQSQQTKHIFLSKIRKLINKYCQRIIADGCKRRKFLVIMRMLKKIEALLEKIQLQRTASQPQSKAQSRNTGESPHLENFVESQSDKDDHSRTKIMSPIMRNLTINSIKSFVQKSGIDKSQTLLDKYSLNQPKERPASDCCNKILIVDDNPFNVKSIELMLEHCFKLKCDTAYSGLEAVKLVDKRLEKLHKYGCSEYYRLILTDINMPEMDGIQMTRIVREKYRKNMEEEQMQAYKNMVSAAKKANNGNNKDCAIWAITAMNESDIKDMVGRDCLNGISVKPLCYKQLAELLYQFKLISKFIDQDDE</sequence>
<dbReference type="InterPro" id="IPR003594">
    <property type="entry name" value="HATPase_dom"/>
</dbReference>
<evidence type="ECO:0000256" key="1">
    <source>
        <dbReference type="ARBA" id="ARBA00022553"/>
    </source>
</evidence>
<gene>
    <name evidence="6" type="ORF">FGO68_gene4242</name>
</gene>
<feature type="region of interest" description="Disordered" evidence="3">
    <location>
        <begin position="740"/>
        <end position="759"/>
    </location>
</feature>
<dbReference type="Gene3D" id="3.30.565.10">
    <property type="entry name" value="Histidine kinase-like ATPase, C-terminal domain"/>
    <property type="match status" value="1"/>
</dbReference>
<name>A0A8J8P358_HALGN</name>
<evidence type="ECO:0008006" key="8">
    <source>
        <dbReference type="Google" id="ProtNLM"/>
    </source>
</evidence>
<comment type="caution">
    <text evidence="6">The sequence shown here is derived from an EMBL/GenBank/DDBJ whole genome shotgun (WGS) entry which is preliminary data.</text>
</comment>
<dbReference type="Proteomes" id="UP000785679">
    <property type="component" value="Unassembled WGS sequence"/>
</dbReference>
<evidence type="ECO:0000259" key="4">
    <source>
        <dbReference type="PROSITE" id="PS50109"/>
    </source>
</evidence>
<dbReference type="AlphaFoldDB" id="A0A8J8P358"/>
<organism evidence="6 7">
    <name type="scientific">Halteria grandinella</name>
    <dbReference type="NCBI Taxonomy" id="5974"/>
    <lineage>
        <taxon>Eukaryota</taxon>
        <taxon>Sar</taxon>
        <taxon>Alveolata</taxon>
        <taxon>Ciliophora</taxon>
        <taxon>Intramacronucleata</taxon>
        <taxon>Spirotrichea</taxon>
        <taxon>Stichotrichia</taxon>
        <taxon>Sporadotrichida</taxon>
        <taxon>Halteriidae</taxon>
        <taxon>Halteria</taxon>
    </lineage>
</organism>
<evidence type="ECO:0000256" key="2">
    <source>
        <dbReference type="PROSITE-ProRule" id="PRU00169"/>
    </source>
</evidence>
<dbReference type="SUPFAM" id="SSF55874">
    <property type="entry name" value="ATPase domain of HSP90 chaperone/DNA topoisomerase II/histidine kinase"/>
    <property type="match status" value="1"/>
</dbReference>
<dbReference type="Gene3D" id="3.40.50.2300">
    <property type="match status" value="1"/>
</dbReference>
<keyword evidence="1 2" id="KW-0597">Phosphoprotein</keyword>
<dbReference type="SMART" id="SM00448">
    <property type="entry name" value="REC"/>
    <property type="match status" value="1"/>
</dbReference>
<dbReference type="CDD" id="cd17546">
    <property type="entry name" value="REC_hyHK_CKI1_RcsC-like"/>
    <property type="match status" value="1"/>
</dbReference>
<dbReference type="Pfam" id="PF00072">
    <property type="entry name" value="Response_reg"/>
    <property type="match status" value="1"/>
</dbReference>
<evidence type="ECO:0000313" key="6">
    <source>
        <dbReference type="EMBL" id="TNV86566.1"/>
    </source>
</evidence>
<feature type="region of interest" description="Disordered" evidence="3">
    <location>
        <begin position="521"/>
        <end position="551"/>
    </location>
</feature>
<dbReference type="PANTHER" id="PTHR43719:SF28">
    <property type="entry name" value="PEROXIDE STRESS-ACTIVATED HISTIDINE KINASE MAK1-RELATED"/>
    <property type="match status" value="1"/>
</dbReference>
<dbReference type="GO" id="GO:0000160">
    <property type="term" value="P:phosphorelay signal transduction system"/>
    <property type="evidence" value="ECO:0007669"/>
    <property type="project" value="InterPro"/>
</dbReference>
<dbReference type="InterPro" id="IPR036890">
    <property type="entry name" value="HATPase_C_sf"/>
</dbReference>
<dbReference type="Pfam" id="PF02518">
    <property type="entry name" value="HATPase_c"/>
    <property type="match status" value="1"/>
</dbReference>
<proteinExistence type="predicted"/>
<feature type="region of interest" description="Disordered" evidence="3">
    <location>
        <begin position="808"/>
        <end position="843"/>
    </location>
</feature>
<evidence type="ECO:0000259" key="5">
    <source>
        <dbReference type="PROSITE" id="PS50110"/>
    </source>
</evidence>
<accession>A0A8J8P358</accession>